<evidence type="ECO:0000313" key="11">
    <source>
        <dbReference type="Proteomes" id="UP000635477"/>
    </source>
</evidence>
<comment type="subcellular location">
    <subcellularLocation>
        <location evidence="1">Membrane</location>
        <topology evidence="1">Multi-pass membrane protein</topology>
    </subcellularLocation>
</comment>
<evidence type="ECO:0000256" key="7">
    <source>
        <dbReference type="SAM" id="MobiDB-lite"/>
    </source>
</evidence>
<feature type="transmembrane region" description="Helical" evidence="8">
    <location>
        <begin position="342"/>
        <end position="364"/>
    </location>
</feature>
<evidence type="ECO:0000256" key="2">
    <source>
        <dbReference type="ARBA" id="ARBA00022448"/>
    </source>
</evidence>
<keyword evidence="3 8" id="KW-0812">Transmembrane</keyword>
<keyword evidence="6" id="KW-0325">Glycoprotein</keyword>
<protein>
    <recommendedName>
        <fullName evidence="9">Major facilitator superfamily (MFS) profile domain-containing protein</fullName>
    </recommendedName>
</protein>
<feature type="transmembrane region" description="Helical" evidence="8">
    <location>
        <begin position="408"/>
        <end position="429"/>
    </location>
</feature>
<dbReference type="InterPro" id="IPR020846">
    <property type="entry name" value="MFS_dom"/>
</dbReference>
<reference evidence="10" key="1">
    <citation type="journal article" date="2020" name="BMC Genomics">
        <title>Correction to: Identification and distribution of gene clusters required for synthesis of sphingolipid metabolism inhibitors in diverse species of the filamentous fungus Fusarium.</title>
        <authorList>
            <person name="Kim H.S."/>
            <person name="Lohmar J.M."/>
            <person name="Busman M."/>
            <person name="Brown D.W."/>
            <person name="Naumann T.A."/>
            <person name="Divon H.H."/>
            <person name="Lysoe E."/>
            <person name="Uhlig S."/>
            <person name="Proctor R.H."/>
        </authorList>
    </citation>
    <scope>NUCLEOTIDE SEQUENCE</scope>
    <source>
        <strain evidence="10">NRRL 22465</strain>
    </source>
</reference>
<feature type="transmembrane region" description="Helical" evidence="8">
    <location>
        <begin position="198"/>
        <end position="215"/>
    </location>
</feature>
<accession>A0A8H4XKZ0</accession>
<feature type="domain" description="Major facilitator superfamily (MFS) profile" evidence="9">
    <location>
        <begin position="1"/>
        <end position="508"/>
    </location>
</feature>
<feature type="transmembrane region" description="Helical" evidence="8">
    <location>
        <begin position="58"/>
        <end position="81"/>
    </location>
</feature>
<evidence type="ECO:0000256" key="1">
    <source>
        <dbReference type="ARBA" id="ARBA00004141"/>
    </source>
</evidence>
<keyword evidence="5 8" id="KW-0472">Membrane</keyword>
<evidence type="ECO:0000256" key="6">
    <source>
        <dbReference type="ARBA" id="ARBA00023180"/>
    </source>
</evidence>
<sequence>MPAEPAEPAEPPGRQGQENGTGSSNTEPRVQPTTETTPVSYFSLPNKYFDPDAPPEPIFTQAGLIIGAKTAAHVCTGMFWGRLADWEYCGRRTVLVFGLLSSTVAIFGYGFSQTFAAALAWQVLDGALNSTVSMVRCVISELNPQKRYRQRARALTLLPLCANAGHLVGPLIGGFLTFPGEHHGHGLFDKFPFAAPNILIGSFHALLALATIFFLEETLEGSRKQSLVGALKDRKPPSERTSPAHVDESAPLLPNTENIENGISNNGSSGPPLPTDSERLPFSQMWTFNVVAMMLTYFLIHGHTGTFPALWAFFLSSPPSSSERNNSSFLSNGGLGMDPRGVGVAMSLQGVIGVLTQVTLYPTLNDRLGTVRLWRLGLLVFPLTYFLAPFTTLVNIDAKHGHSDTSSTVALWISVVCILFLFVCGRTGVAPASTLLINECTPHPSVRGTIHTTATIVSSLSRSIFPPISLLIMGYGFRIGFVALGFWFLAGLAVLSWVASAWVTEEEDASGGGT</sequence>
<dbReference type="OrthoDB" id="10262656at2759"/>
<dbReference type="GO" id="GO:0022857">
    <property type="term" value="F:transmembrane transporter activity"/>
    <property type="evidence" value="ECO:0007669"/>
    <property type="project" value="InterPro"/>
</dbReference>
<keyword evidence="2" id="KW-0813">Transport</keyword>
<feature type="transmembrane region" description="Helical" evidence="8">
    <location>
        <begin position="93"/>
        <end position="112"/>
    </location>
</feature>
<evidence type="ECO:0000256" key="8">
    <source>
        <dbReference type="SAM" id="Phobius"/>
    </source>
</evidence>
<keyword evidence="4 8" id="KW-1133">Transmembrane helix</keyword>
<dbReference type="Pfam" id="PF07690">
    <property type="entry name" value="MFS_1"/>
    <property type="match status" value="1"/>
</dbReference>
<feature type="region of interest" description="Disordered" evidence="7">
    <location>
        <begin position="227"/>
        <end position="276"/>
    </location>
</feature>
<evidence type="ECO:0000259" key="9">
    <source>
        <dbReference type="PROSITE" id="PS50850"/>
    </source>
</evidence>
<dbReference type="PROSITE" id="PS50850">
    <property type="entry name" value="MFS"/>
    <property type="match status" value="1"/>
</dbReference>
<dbReference type="InterPro" id="IPR036259">
    <property type="entry name" value="MFS_trans_sf"/>
</dbReference>
<dbReference type="EMBL" id="JABEYC010000384">
    <property type="protein sequence ID" value="KAF4978267.1"/>
    <property type="molecule type" value="Genomic_DNA"/>
</dbReference>
<reference evidence="10" key="2">
    <citation type="submission" date="2020-05" db="EMBL/GenBank/DDBJ databases">
        <authorList>
            <person name="Kim H.-S."/>
            <person name="Proctor R.H."/>
            <person name="Brown D.W."/>
        </authorList>
    </citation>
    <scope>NUCLEOTIDE SEQUENCE</scope>
    <source>
        <strain evidence="10">NRRL 22465</strain>
    </source>
</reference>
<organism evidence="10 11">
    <name type="scientific">Fusarium zealandicum</name>
    <dbReference type="NCBI Taxonomy" id="1053134"/>
    <lineage>
        <taxon>Eukaryota</taxon>
        <taxon>Fungi</taxon>
        <taxon>Dikarya</taxon>
        <taxon>Ascomycota</taxon>
        <taxon>Pezizomycotina</taxon>
        <taxon>Sordariomycetes</taxon>
        <taxon>Hypocreomycetidae</taxon>
        <taxon>Hypocreales</taxon>
        <taxon>Nectriaceae</taxon>
        <taxon>Fusarium</taxon>
        <taxon>Fusarium staphyleae species complex</taxon>
    </lineage>
</organism>
<comment type="caution">
    <text evidence="10">The sequence shown here is derived from an EMBL/GenBank/DDBJ whole genome shotgun (WGS) entry which is preliminary data.</text>
</comment>
<evidence type="ECO:0000256" key="3">
    <source>
        <dbReference type="ARBA" id="ARBA00022692"/>
    </source>
</evidence>
<feature type="transmembrane region" description="Helical" evidence="8">
    <location>
        <begin position="479"/>
        <end position="499"/>
    </location>
</feature>
<feature type="transmembrane region" description="Helical" evidence="8">
    <location>
        <begin position="160"/>
        <end position="178"/>
    </location>
</feature>
<feature type="transmembrane region" description="Helical" evidence="8">
    <location>
        <begin position="286"/>
        <end position="314"/>
    </location>
</feature>
<keyword evidence="11" id="KW-1185">Reference proteome</keyword>
<feature type="compositionally biased region" description="Low complexity" evidence="7">
    <location>
        <begin position="257"/>
        <end position="270"/>
    </location>
</feature>
<dbReference type="AlphaFoldDB" id="A0A8H4XKZ0"/>
<feature type="region of interest" description="Disordered" evidence="7">
    <location>
        <begin position="1"/>
        <end position="36"/>
    </location>
</feature>
<dbReference type="InterPro" id="IPR011701">
    <property type="entry name" value="MFS"/>
</dbReference>
<dbReference type="PANTHER" id="PTHR23504:SF6">
    <property type="entry name" value="MULTIDRUG TRANSPORTER, PUTATIVE (AFU_ORTHOLOGUE AFUA_4G08740)-RELATED"/>
    <property type="match status" value="1"/>
</dbReference>
<evidence type="ECO:0000256" key="4">
    <source>
        <dbReference type="ARBA" id="ARBA00022989"/>
    </source>
</evidence>
<dbReference type="PANTHER" id="PTHR23504">
    <property type="entry name" value="MAJOR FACILITATOR SUPERFAMILY DOMAIN-CONTAINING PROTEIN 10"/>
    <property type="match status" value="1"/>
</dbReference>
<proteinExistence type="predicted"/>
<dbReference type="Proteomes" id="UP000635477">
    <property type="component" value="Unassembled WGS sequence"/>
</dbReference>
<dbReference type="Gene3D" id="1.20.1250.20">
    <property type="entry name" value="MFS general substrate transporter like domains"/>
    <property type="match status" value="1"/>
</dbReference>
<feature type="transmembrane region" description="Helical" evidence="8">
    <location>
        <begin position="118"/>
        <end position="139"/>
    </location>
</feature>
<feature type="compositionally biased region" description="Polar residues" evidence="7">
    <location>
        <begin position="16"/>
        <end position="36"/>
    </location>
</feature>
<gene>
    <name evidence="10" type="ORF">FZEAL_5324</name>
</gene>
<evidence type="ECO:0000313" key="10">
    <source>
        <dbReference type="EMBL" id="KAF4978267.1"/>
    </source>
</evidence>
<dbReference type="SUPFAM" id="SSF103473">
    <property type="entry name" value="MFS general substrate transporter"/>
    <property type="match status" value="1"/>
</dbReference>
<evidence type="ECO:0000256" key="5">
    <source>
        <dbReference type="ARBA" id="ARBA00023136"/>
    </source>
</evidence>
<dbReference type="GO" id="GO:0016020">
    <property type="term" value="C:membrane"/>
    <property type="evidence" value="ECO:0007669"/>
    <property type="project" value="UniProtKB-SubCell"/>
</dbReference>
<feature type="transmembrane region" description="Helical" evidence="8">
    <location>
        <begin position="376"/>
        <end position="396"/>
    </location>
</feature>
<name>A0A8H4XKZ0_9HYPO</name>